<gene>
    <name evidence="2" type="ORF">Aco03nite_030140</name>
</gene>
<dbReference type="InterPro" id="IPR046924">
    <property type="entry name" value="CATASP"/>
</dbReference>
<name>A0ABQ3X7W9_9ACTN</name>
<protein>
    <recommendedName>
        <fullName evidence="1">CATRA-Associated Small Protein domain-containing protein</fullName>
    </recommendedName>
</protein>
<evidence type="ECO:0000313" key="2">
    <source>
        <dbReference type="EMBL" id="GID54610.1"/>
    </source>
</evidence>
<sequence>MEHPESWDDETLQDAIAVLRHVARWQLTPDRWAHVDQAVARLGTALTDGDAAGIREAVIDLELSGPTRALRIGSAVIVGIPEPVLDRRTTLVHALEQRRLQGRTGVAGDRGQAR</sequence>
<proteinExistence type="predicted"/>
<comment type="caution">
    <text evidence="2">The sequence shown here is derived from an EMBL/GenBank/DDBJ whole genome shotgun (WGS) entry which is preliminary data.</text>
</comment>
<dbReference type="RefSeq" id="WP_203795706.1">
    <property type="nucleotide sequence ID" value="NZ_BAAAQE010000036.1"/>
</dbReference>
<dbReference type="Proteomes" id="UP000612282">
    <property type="component" value="Unassembled WGS sequence"/>
</dbReference>
<reference evidence="2 3" key="1">
    <citation type="submission" date="2021-01" db="EMBL/GenBank/DDBJ databases">
        <title>Whole genome shotgun sequence of Actinoplanes couchii NBRC 106145.</title>
        <authorList>
            <person name="Komaki H."/>
            <person name="Tamura T."/>
        </authorList>
    </citation>
    <scope>NUCLEOTIDE SEQUENCE [LARGE SCALE GENOMIC DNA]</scope>
    <source>
        <strain evidence="2 3">NBRC 106145</strain>
    </source>
</reference>
<evidence type="ECO:0000259" key="1">
    <source>
        <dbReference type="Pfam" id="PF20271"/>
    </source>
</evidence>
<dbReference type="EMBL" id="BOMG01000042">
    <property type="protein sequence ID" value="GID54610.1"/>
    <property type="molecule type" value="Genomic_DNA"/>
</dbReference>
<keyword evidence="3" id="KW-1185">Reference proteome</keyword>
<dbReference type="Pfam" id="PF20271">
    <property type="entry name" value="CATASP"/>
    <property type="match status" value="1"/>
</dbReference>
<feature type="domain" description="CATRA-Associated Small Protein" evidence="1">
    <location>
        <begin position="14"/>
        <end position="98"/>
    </location>
</feature>
<accession>A0ABQ3X7W9</accession>
<evidence type="ECO:0000313" key="3">
    <source>
        <dbReference type="Proteomes" id="UP000612282"/>
    </source>
</evidence>
<organism evidence="2 3">
    <name type="scientific">Actinoplanes couchii</name>
    <dbReference type="NCBI Taxonomy" id="403638"/>
    <lineage>
        <taxon>Bacteria</taxon>
        <taxon>Bacillati</taxon>
        <taxon>Actinomycetota</taxon>
        <taxon>Actinomycetes</taxon>
        <taxon>Micromonosporales</taxon>
        <taxon>Micromonosporaceae</taxon>
        <taxon>Actinoplanes</taxon>
    </lineage>
</organism>